<dbReference type="SMART" id="SM00382">
    <property type="entry name" value="AAA"/>
    <property type="match status" value="1"/>
</dbReference>
<proteinExistence type="predicted"/>
<dbReference type="GO" id="GO:0005886">
    <property type="term" value="C:plasma membrane"/>
    <property type="evidence" value="ECO:0007669"/>
    <property type="project" value="UniProtKB-SubCell"/>
</dbReference>
<evidence type="ECO:0000256" key="3">
    <source>
        <dbReference type="ARBA" id="ARBA00022475"/>
    </source>
</evidence>
<dbReference type="Gene3D" id="3.40.50.300">
    <property type="entry name" value="P-loop containing nucleotide triphosphate hydrolases"/>
    <property type="match status" value="1"/>
</dbReference>
<feature type="domain" description="ABC transmembrane type-1" evidence="11">
    <location>
        <begin position="17"/>
        <end position="299"/>
    </location>
</feature>
<keyword evidence="6 12" id="KW-0067">ATP-binding</keyword>
<evidence type="ECO:0000313" key="13">
    <source>
        <dbReference type="Proteomes" id="UP000886861"/>
    </source>
</evidence>
<dbReference type="GO" id="GO:0005524">
    <property type="term" value="F:ATP binding"/>
    <property type="evidence" value="ECO:0007669"/>
    <property type="project" value="UniProtKB-KW"/>
</dbReference>
<comment type="caution">
    <text evidence="12">The sequence shown here is derived from an EMBL/GenBank/DDBJ whole genome shotgun (WGS) entry which is preliminary data.</text>
</comment>
<keyword evidence="7 9" id="KW-1133">Transmembrane helix</keyword>
<dbReference type="PROSITE" id="PS50929">
    <property type="entry name" value="ABC_TM1F"/>
    <property type="match status" value="1"/>
</dbReference>
<evidence type="ECO:0000256" key="5">
    <source>
        <dbReference type="ARBA" id="ARBA00022741"/>
    </source>
</evidence>
<dbReference type="Pfam" id="PF00005">
    <property type="entry name" value="ABC_tran"/>
    <property type="match status" value="1"/>
</dbReference>
<dbReference type="InterPro" id="IPR011527">
    <property type="entry name" value="ABC1_TM_dom"/>
</dbReference>
<evidence type="ECO:0000256" key="2">
    <source>
        <dbReference type="ARBA" id="ARBA00022448"/>
    </source>
</evidence>
<feature type="transmembrane region" description="Helical" evidence="9">
    <location>
        <begin position="156"/>
        <end position="178"/>
    </location>
</feature>
<evidence type="ECO:0000256" key="9">
    <source>
        <dbReference type="SAM" id="Phobius"/>
    </source>
</evidence>
<dbReference type="Proteomes" id="UP000886861">
    <property type="component" value="Unassembled WGS sequence"/>
</dbReference>
<dbReference type="PROSITE" id="PS50893">
    <property type="entry name" value="ABC_TRANSPORTER_2"/>
    <property type="match status" value="1"/>
</dbReference>
<accession>A0A9D1NF33</accession>
<dbReference type="PROSITE" id="PS00211">
    <property type="entry name" value="ABC_TRANSPORTER_1"/>
    <property type="match status" value="1"/>
</dbReference>
<evidence type="ECO:0000256" key="1">
    <source>
        <dbReference type="ARBA" id="ARBA00004651"/>
    </source>
</evidence>
<feature type="transmembrane region" description="Helical" evidence="9">
    <location>
        <begin position="12"/>
        <end position="33"/>
    </location>
</feature>
<dbReference type="InterPro" id="IPR036640">
    <property type="entry name" value="ABC1_TM_sf"/>
</dbReference>
<protein>
    <submittedName>
        <fullName evidence="12">ABC transporter ATP-binding protein</fullName>
    </submittedName>
</protein>
<reference evidence="12" key="2">
    <citation type="journal article" date="2021" name="PeerJ">
        <title>Extensive microbial diversity within the chicken gut microbiome revealed by metagenomics and culture.</title>
        <authorList>
            <person name="Gilroy R."/>
            <person name="Ravi A."/>
            <person name="Getino M."/>
            <person name="Pursley I."/>
            <person name="Horton D.L."/>
            <person name="Alikhan N.F."/>
            <person name="Baker D."/>
            <person name="Gharbi K."/>
            <person name="Hall N."/>
            <person name="Watson M."/>
            <person name="Adriaenssens E.M."/>
            <person name="Foster-Nyarko E."/>
            <person name="Jarju S."/>
            <person name="Secka A."/>
            <person name="Antonio M."/>
            <person name="Oren A."/>
            <person name="Chaudhuri R.R."/>
            <person name="La Ragione R."/>
            <person name="Hildebrand F."/>
            <person name="Pallen M.J."/>
        </authorList>
    </citation>
    <scope>NUCLEOTIDE SEQUENCE</scope>
    <source>
        <strain evidence="12">CHK186-9395</strain>
    </source>
</reference>
<keyword evidence="5" id="KW-0547">Nucleotide-binding</keyword>
<feature type="transmembrane region" description="Helical" evidence="9">
    <location>
        <begin position="131"/>
        <end position="150"/>
    </location>
</feature>
<keyword evidence="8 9" id="KW-0472">Membrane</keyword>
<keyword evidence="3" id="KW-1003">Cell membrane</keyword>
<dbReference type="Pfam" id="PF00664">
    <property type="entry name" value="ABC_membrane"/>
    <property type="match status" value="1"/>
</dbReference>
<dbReference type="FunFam" id="3.40.50.300:FF:000854">
    <property type="entry name" value="Multidrug ABC transporter ATP-binding protein"/>
    <property type="match status" value="1"/>
</dbReference>
<dbReference type="PANTHER" id="PTHR43394:SF1">
    <property type="entry name" value="ATP-BINDING CASSETTE SUB-FAMILY B MEMBER 10, MITOCHONDRIAL"/>
    <property type="match status" value="1"/>
</dbReference>
<dbReference type="InterPro" id="IPR003593">
    <property type="entry name" value="AAA+_ATPase"/>
</dbReference>
<dbReference type="InterPro" id="IPR017871">
    <property type="entry name" value="ABC_transporter-like_CS"/>
</dbReference>
<comment type="subcellular location">
    <subcellularLocation>
        <location evidence="1">Cell membrane</location>
        <topology evidence="1">Multi-pass membrane protein</topology>
    </subcellularLocation>
</comment>
<evidence type="ECO:0000256" key="4">
    <source>
        <dbReference type="ARBA" id="ARBA00022692"/>
    </source>
</evidence>
<keyword evidence="2" id="KW-0813">Transport</keyword>
<sequence>MIKLLKYFRAKDWILSVVILGFIVCQVLLDLALPDYMGKIVDLIEQQGTINEILIQGLKMLGIVAGSVLSTIIVSYLAARVAAGFAKRVRRAVFTKINSFSMEEMEKFSTASLITRTTNDITQIQQVITMFLRMALSAPVMAIGAIVKIVGKSGTLSWITAVAIILLLSILIIIFSLVSPKFKKMQKLTDKINGVTRENLTGIKVVRAYNAEKIQEEKFDKVNTELTKTDLFINRVFSIMTPGMQLIMGGLSLAIVWVGAYLIAGGSISLAVMTTFTQYAMKVIISFLMLSVLFIMVPRGFVSGNRIYEVLKTENKIINGTVTTSEEEGTIEFKNVSFKYPDSDDYVLKNISFSVNKGETVAFIGSTGSGKSTLINLVPRFYDATEGEVLVDGINVKEYDLNSLYKKLGYVPQKSFLFSGTVEENIKYGDENATEEQVNHALKTAQASFVEKLEGGLNYPISQGGKNVSGGQRQRLAIARAIVKKPEIFVFDDSFSALDYKTDKALRKALKKETAGATSLIVAQRIGTIMDANKIIVLDKGEMVGIGTHKELMENCKIYQEIAYSQLSKEELA</sequence>
<keyword evidence="4 9" id="KW-0812">Transmembrane</keyword>
<dbReference type="GO" id="GO:0015421">
    <property type="term" value="F:ABC-type oligopeptide transporter activity"/>
    <property type="evidence" value="ECO:0007669"/>
    <property type="project" value="TreeGrafter"/>
</dbReference>
<evidence type="ECO:0000259" key="11">
    <source>
        <dbReference type="PROSITE" id="PS50929"/>
    </source>
</evidence>
<evidence type="ECO:0000256" key="7">
    <source>
        <dbReference type="ARBA" id="ARBA00022989"/>
    </source>
</evidence>
<evidence type="ECO:0000259" key="10">
    <source>
        <dbReference type="PROSITE" id="PS50893"/>
    </source>
</evidence>
<feature type="domain" description="ABC transporter" evidence="10">
    <location>
        <begin position="331"/>
        <end position="565"/>
    </location>
</feature>
<dbReference type="InterPro" id="IPR027417">
    <property type="entry name" value="P-loop_NTPase"/>
</dbReference>
<dbReference type="AlphaFoldDB" id="A0A9D1NF33"/>
<evidence type="ECO:0000313" key="12">
    <source>
        <dbReference type="EMBL" id="HIV01447.1"/>
    </source>
</evidence>
<feature type="transmembrane region" description="Helical" evidence="9">
    <location>
        <begin position="246"/>
        <end position="273"/>
    </location>
</feature>
<dbReference type="InterPro" id="IPR039421">
    <property type="entry name" value="Type_1_exporter"/>
</dbReference>
<feature type="transmembrane region" description="Helical" evidence="9">
    <location>
        <begin position="53"/>
        <end position="78"/>
    </location>
</feature>
<feature type="transmembrane region" description="Helical" evidence="9">
    <location>
        <begin position="279"/>
        <end position="297"/>
    </location>
</feature>
<name>A0A9D1NF33_9FIRM</name>
<dbReference type="Gene3D" id="1.20.1560.10">
    <property type="entry name" value="ABC transporter type 1, transmembrane domain"/>
    <property type="match status" value="1"/>
</dbReference>
<dbReference type="SUPFAM" id="SSF52540">
    <property type="entry name" value="P-loop containing nucleoside triphosphate hydrolases"/>
    <property type="match status" value="1"/>
</dbReference>
<dbReference type="SUPFAM" id="SSF90123">
    <property type="entry name" value="ABC transporter transmembrane region"/>
    <property type="match status" value="1"/>
</dbReference>
<dbReference type="CDD" id="cd18548">
    <property type="entry name" value="ABC_6TM_Tm287_like"/>
    <property type="match status" value="1"/>
</dbReference>
<dbReference type="EMBL" id="DVOJ01000010">
    <property type="protein sequence ID" value="HIV01447.1"/>
    <property type="molecule type" value="Genomic_DNA"/>
</dbReference>
<organism evidence="12 13">
    <name type="scientific">Candidatus Caccopulliclostridium gallistercoris</name>
    <dbReference type="NCBI Taxonomy" id="2840719"/>
    <lineage>
        <taxon>Bacteria</taxon>
        <taxon>Bacillati</taxon>
        <taxon>Bacillota</taxon>
        <taxon>Clostridia</taxon>
        <taxon>Candidatus Caccopulliclostridium</taxon>
    </lineage>
</organism>
<dbReference type="PANTHER" id="PTHR43394">
    <property type="entry name" value="ATP-DEPENDENT PERMEASE MDL1, MITOCHONDRIAL"/>
    <property type="match status" value="1"/>
</dbReference>
<dbReference type="InterPro" id="IPR003439">
    <property type="entry name" value="ABC_transporter-like_ATP-bd"/>
</dbReference>
<evidence type="ECO:0000256" key="6">
    <source>
        <dbReference type="ARBA" id="ARBA00022840"/>
    </source>
</evidence>
<gene>
    <name evidence="12" type="ORF">IAA62_02705</name>
</gene>
<dbReference type="GO" id="GO:0016887">
    <property type="term" value="F:ATP hydrolysis activity"/>
    <property type="evidence" value="ECO:0007669"/>
    <property type="project" value="InterPro"/>
</dbReference>
<reference evidence="12" key="1">
    <citation type="submission" date="2020-10" db="EMBL/GenBank/DDBJ databases">
        <authorList>
            <person name="Gilroy R."/>
        </authorList>
    </citation>
    <scope>NUCLEOTIDE SEQUENCE</scope>
    <source>
        <strain evidence="12">CHK186-9395</strain>
    </source>
</reference>
<evidence type="ECO:0000256" key="8">
    <source>
        <dbReference type="ARBA" id="ARBA00023136"/>
    </source>
</evidence>